<dbReference type="InterPro" id="IPR051316">
    <property type="entry name" value="Zinc-reg_GTPase_activator"/>
</dbReference>
<organism evidence="9 10">
    <name type="scientific">Acanthamoeba castellanii (strain ATCC 30010 / Neff)</name>
    <dbReference type="NCBI Taxonomy" id="1257118"/>
    <lineage>
        <taxon>Eukaryota</taxon>
        <taxon>Amoebozoa</taxon>
        <taxon>Discosea</taxon>
        <taxon>Longamoebia</taxon>
        <taxon>Centramoebida</taxon>
        <taxon>Acanthamoebidae</taxon>
        <taxon>Acanthamoeba</taxon>
    </lineage>
</organism>
<comment type="similarity">
    <text evidence="6">Belongs to the SIMIBI class G3E GTPase family. ZNG1 subfamily.</text>
</comment>
<dbReference type="SMART" id="SM00833">
    <property type="entry name" value="CobW_C"/>
    <property type="match status" value="1"/>
</dbReference>
<evidence type="ECO:0000259" key="8">
    <source>
        <dbReference type="SMART" id="SM00833"/>
    </source>
</evidence>
<evidence type="ECO:0000256" key="3">
    <source>
        <dbReference type="ARBA" id="ARBA00022833"/>
    </source>
</evidence>
<keyword evidence="2" id="KW-0378">Hydrolase</keyword>
<dbReference type="RefSeq" id="XP_004353156.1">
    <property type="nucleotide sequence ID" value="XM_004353104.1"/>
</dbReference>
<evidence type="ECO:0000313" key="9">
    <source>
        <dbReference type="EMBL" id="ELR23628.1"/>
    </source>
</evidence>
<dbReference type="InterPro" id="IPR011629">
    <property type="entry name" value="CobW-like_C"/>
</dbReference>
<dbReference type="OrthoDB" id="258627at2759"/>
<evidence type="ECO:0000256" key="6">
    <source>
        <dbReference type="ARBA" id="ARBA00034320"/>
    </source>
</evidence>
<dbReference type="Gene3D" id="3.30.1220.10">
    <property type="entry name" value="CobW-like, C-terminal domain"/>
    <property type="match status" value="1"/>
</dbReference>
<dbReference type="STRING" id="1257118.L8HFY7"/>
<sequence>MEEDMPELEVVLEEGEVPDSALPAVPAANDKKVPVTIITGFLGAGKTTFLNYVLTARHGKKIAVIQNEFGIETGADAAVVFGKDGTKSLEYFELPNGCVCCSVRGDLVLTIENLMQKKEKFDYVFIEPSGLADPACITVVKTTLGPLASTFWLDDELESDLYLDSIITIVDAKHFKQHLEEEKPKGVINEAQRQVAFADRIIVNKIDLVSAEYLQDLEGQILSHNSAATIVRATRAEVDLDSILNINAFDMTRALDIDPHLKSSCCSDAEKAGDHEHAHTHLHDDSVVTVNFTVEGDLELDKFKAWLAELLWEEKGNDIFRMKGIISIKDEQNKYALQSVHSLFDLEQSSVEWDLPRQVRATTMVVIGRHLDQDQLASSLRSILS</sequence>
<dbReference type="GO" id="GO:0016787">
    <property type="term" value="F:hydrolase activity"/>
    <property type="evidence" value="ECO:0007669"/>
    <property type="project" value="UniProtKB-KW"/>
</dbReference>
<comment type="catalytic activity">
    <reaction evidence="7">
        <text>GTP + H2O = GDP + phosphate + H(+)</text>
        <dbReference type="Rhea" id="RHEA:19669"/>
        <dbReference type="ChEBI" id="CHEBI:15377"/>
        <dbReference type="ChEBI" id="CHEBI:15378"/>
        <dbReference type="ChEBI" id="CHEBI:37565"/>
        <dbReference type="ChEBI" id="CHEBI:43474"/>
        <dbReference type="ChEBI" id="CHEBI:58189"/>
    </reaction>
    <physiologicalReaction direction="left-to-right" evidence="7">
        <dbReference type="Rhea" id="RHEA:19670"/>
    </physiologicalReaction>
</comment>
<evidence type="ECO:0000256" key="7">
    <source>
        <dbReference type="ARBA" id="ARBA00049117"/>
    </source>
</evidence>
<proteinExistence type="inferred from homology"/>
<dbReference type="CDD" id="cd03112">
    <property type="entry name" value="CobW-like"/>
    <property type="match status" value="1"/>
</dbReference>
<reference evidence="9 10" key="1">
    <citation type="journal article" date="2013" name="Genome Biol.">
        <title>Genome of Acanthamoeba castellanii highlights extensive lateral gene transfer and early evolution of tyrosine kinase signaling.</title>
        <authorList>
            <person name="Clarke M."/>
            <person name="Lohan A.J."/>
            <person name="Liu B."/>
            <person name="Lagkouvardos I."/>
            <person name="Roy S."/>
            <person name="Zafar N."/>
            <person name="Bertelli C."/>
            <person name="Schilde C."/>
            <person name="Kianianmomeni A."/>
            <person name="Burglin T.R."/>
            <person name="Frech C."/>
            <person name="Turcotte B."/>
            <person name="Kopec K.O."/>
            <person name="Synnott J.M."/>
            <person name="Choo C."/>
            <person name="Paponov I."/>
            <person name="Finkler A."/>
            <person name="Soon Heng Tan C."/>
            <person name="Hutchins A.P."/>
            <person name="Weinmeier T."/>
            <person name="Rattei T."/>
            <person name="Chu J.S."/>
            <person name="Gimenez G."/>
            <person name="Irimia M."/>
            <person name="Rigden D.J."/>
            <person name="Fitzpatrick D.A."/>
            <person name="Lorenzo-Morales J."/>
            <person name="Bateman A."/>
            <person name="Chiu C.H."/>
            <person name="Tang P."/>
            <person name="Hegemann P."/>
            <person name="Fromm H."/>
            <person name="Raoult D."/>
            <person name="Greub G."/>
            <person name="Miranda-Saavedra D."/>
            <person name="Chen N."/>
            <person name="Nash P."/>
            <person name="Ginger M.L."/>
            <person name="Horn M."/>
            <person name="Schaap P."/>
            <person name="Caler L."/>
            <person name="Loftus B."/>
        </authorList>
    </citation>
    <scope>NUCLEOTIDE SEQUENCE [LARGE SCALE GENOMIC DNA]</scope>
    <source>
        <strain evidence="9 10">Neff</strain>
    </source>
</reference>
<evidence type="ECO:0000256" key="2">
    <source>
        <dbReference type="ARBA" id="ARBA00022801"/>
    </source>
</evidence>
<dbReference type="GeneID" id="14924609"/>
<protein>
    <submittedName>
        <fullName evidence="9">Cobalamin biosynthesis protein CobW</fullName>
    </submittedName>
</protein>
<dbReference type="GO" id="GO:0005737">
    <property type="term" value="C:cytoplasm"/>
    <property type="evidence" value="ECO:0007669"/>
    <property type="project" value="TreeGrafter"/>
</dbReference>
<evidence type="ECO:0000313" key="10">
    <source>
        <dbReference type="Proteomes" id="UP000011083"/>
    </source>
</evidence>
<feature type="domain" description="CobW C-terminal" evidence="8">
    <location>
        <begin position="287"/>
        <end position="384"/>
    </location>
</feature>
<dbReference type="Pfam" id="PF07683">
    <property type="entry name" value="CobW_C"/>
    <property type="match status" value="1"/>
</dbReference>
<keyword evidence="10" id="KW-1185">Reference proteome</keyword>
<name>L8HFY7_ACACF</name>
<accession>L8HFY7</accession>
<dbReference type="EMBL" id="KB007857">
    <property type="protein sequence ID" value="ELR23628.1"/>
    <property type="molecule type" value="Genomic_DNA"/>
</dbReference>
<dbReference type="InterPro" id="IPR003495">
    <property type="entry name" value="CobW/HypB/UreG_nucleotide-bd"/>
</dbReference>
<keyword evidence="4" id="KW-0342">GTP-binding</keyword>
<dbReference type="PANTHER" id="PTHR13748:SF31">
    <property type="entry name" value="ZINC-REGULATED GTPASE METALLOPROTEIN ACTIVATOR 1A-RELATED"/>
    <property type="match status" value="1"/>
</dbReference>
<dbReference type="InterPro" id="IPR027417">
    <property type="entry name" value="P-loop_NTPase"/>
</dbReference>
<dbReference type="SUPFAM" id="SSF52540">
    <property type="entry name" value="P-loop containing nucleoside triphosphate hydrolases"/>
    <property type="match status" value="1"/>
</dbReference>
<dbReference type="InterPro" id="IPR036627">
    <property type="entry name" value="CobW-likC_sf"/>
</dbReference>
<dbReference type="OMA" id="HSQGFET"/>
<dbReference type="AlphaFoldDB" id="L8HFY7"/>
<dbReference type="Gene3D" id="3.40.50.300">
    <property type="entry name" value="P-loop containing nucleotide triphosphate hydrolases"/>
    <property type="match status" value="1"/>
</dbReference>
<dbReference type="GO" id="GO:0005525">
    <property type="term" value="F:GTP binding"/>
    <property type="evidence" value="ECO:0007669"/>
    <property type="project" value="UniProtKB-KW"/>
</dbReference>
<keyword evidence="1" id="KW-0547">Nucleotide-binding</keyword>
<keyword evidence="5" id="KW-0143">Chaperone</keyword>
<evidence type="ECO:0000256" key="1">
    <source>
        <dbReference type="ARBA" id="ARBA00022741"/>
    </source>
</evidence>
<dbReference type="Proteomes" id="UP000011083">
    <property type="component" value="Unassembled WGS sequence"/>
</dbReference>
<dbReference type="Pfam" id="PF02492">
    <property type="entry name" value="cobW"/>
    <property type="match status" value="1"/>
</dbReference>
<gene>
    <name evidence="9" type="ORF">ACA1_072600</name>
</gene>
<keyword evidence="3" id="KW-0862">Zinc</keyword>
<dbReference type="SUPFAM" id="SSF90002">
    <property type="entry name" value="Hypothetical protein YjiA, C-terminal domain"/>
    <property type="match status" value="1"/>
</dbReference>
<dbReference type="KEGG" id="acan:ACA1_072600"/>
<evidence type="ECO:0000256" key="5">
    <source>
        <dbReference type="ARBA" id="ARBA00023186"/>
    </source>
</evidence>
<dbReference type="VEuPathDB" id="AmoebaDB:ACA1_072600"/>
<evidence type="ECO:0000256" key="4">
    <source>
        <dbReference type="ARBA" id="ARBA00023134"/>
    </source>
</evidence>
<dbReference type="PANTHER" id="PTHR13748">
    <property type="entry name" value="COBW-RELATED"/>
    <property type="match status" value="1"/>
</dbReference>